<dbReference type="Proteomes" id="UP000831701">
    <property type="component" value="Chromosome 8"/>
</dbReference>
<gene>
    <name evidence="1" type="ORF">L3Q82_026034</name>
</gene>
<accession>A0ACB8WM75</accession>
<keyword evidence="2" id="KW-1185">Reference proteome</keyword>
<comment type="caution">
    <text evidence="1">The sequence shown here is derived from an EMBL/GenBank/DDBJ whole genome shotgun (WGS) entry which is preliminary data.</text>
</comment>
<name>A0ACB8WM75_9TELE</name>
<evidence type="ECO:0000313" key="1">
    <source>
        <dbReference type="EMBL" id="KAI3369072.1"/>
    </source>
</evidence>
<feature type="non-terminal residue" evidence="1">
    <location>
        <position position="3015"/>
    </location>
</feature>
<reference evidence="1" key="1">
    <citation type="submission" date="2022-04" db="EMBL/GenBank/DDBJ databases">
        <title>Jade perch genome.</title>
        <authorList>
            <person name="Chao B."/>
        </authorList>
    </citation>
    <scope>NUCLEOTIDE SEQUENCE</scope>
    <source>
        <strain evidence="1">CB-2022</strain>
    </source>
</reference>
<dbReference type="EMBL" id="CM041538">
    <property type="protein sequence ID" value="KAI3369072.1"/>
    <property type="molecule type" value="Genomic_DNA"/>
</dbReference>
<evidence type="ECO:0000313" key="2">
    <source>
        <dbReference type="Proteomes" id="UP000831701"/>
    </source>
</evidence>
<sequence>MIYAVVECSLEIFAFGPISSGAQSSIGVCFSVQPRSVCDSSPCLNGGYCYEMDGGYTCECKYGYWGKHCEKVRLNTCASGPCRNGGSCKEEAGSYRCVCPYRFTGKHCEVGKPDPCASSPCLNGGTCFHYIGKYKCECTEAFIGRHCEINRSSTQTSPELGCGLPPQVKHAEVQFSSTTPGSIAVYICHPGFKSVPRATQSICGIQGDWSQPPVCEEINECLSQPCLNGGTCRDHVGSYHCECAYGFSGKRCQTDMNECLSEPCMHGGTCEDQPGSYLCHCPQGFKGQNCELDLLPPSGLHVLRVEESEVELRWDEPDPSHSLISGFIVTYGPLGRSSRKSDLLDRNKFSHVMRGLVPGLLYNISTFSTKNNDVSQPATALIRTRPRRVEQLQVANVSSTQVWLSWLVQAARHAAVSRVHVSLLPSDGSEARTAVLNASATEYTFSSLLPSQMYTVDVLTQSGIRPDEFPSTSHSAGPLQFWTRPLPPQNLSLSHVTTNSALITWSRHPRSVPDGFVVNVTRGLNTRSRFLPNGKLGLYTLRELTPGQHYYVALTSVKNTGQEQVHSIPQHLAFTTLPMEARPGRRERPTMTGQRTQVGRTPPPSQPQVVGATAQTENSEELSRYTELIDRRGKITAKFTNLPRKAIRHRTKPDPPIRLEKMEETTNKISLALEIQEEGLRTKPEPPQDCRSLPCQNGGTCVDGGESFVCDCATGFKGRQCELLCQRVPHPCTRLYSETKSVPVWEGGVCHYLYKRTYKVQQDVCYREICEPVLPKKSQSELRKTVKNKKRRMRSGSAEHRENCEPRGRDVGADSRLRRPARPSPEGGRTRCRGGWGASSSCFFLLLEGAACLASPNNNNNPSVNIYMSVEEVKKLLGLDAELYYVRDNVVNHYALSFTLPVPSETNSLHFTWHSKTKVDYRLGFLMENPVAMNQPKSNISSQGEVPRVPSVFRVDLFCSGKVEGEAVLTVQLNLTIHDNNYTVLNFKRRKMCHKNSDPKIPIPLNNNTGPRTDLDGATAPTTSTQVFYISVSVCCIVIFLVAIILAILHLHSMKRVEMEDSVSDSGSSQGLSQPSTQTTQYLRADTPNNAAPVTSYPSLRIEKNDLRSVTLMEAKAKVKDIAISRERVTLRDVLHEGTFGRIFHGVLLDEKDPSKEKQVFVKTVKDHASEVQVTMMLTESCKLRGLHHRNLLPISHVCTEEGEKPMVLLPFMAWGNLKLFLRQCKLAEANNPQAISQQDLVYMAIQIACGMSYLARREVIHKDLAARNCVIDDNMQVKITDNALARDLFPMDYHCLGDNENRPVRWMALESLLNNDFSSASDVWAFGVTLWELMTLGQTPYVDIDPFEMSAYLKDGYRIAQPINCPDELLNSAQYESPLDLPLYYYCHSYPSKPKYGQLFVLCHGLLQFSQLLYSAYFKSTITTIERRYGLSSYSSGTISSLHEISNSVLIVFVSYFGNRVHRPRVIGIGGLLMAVSAMILTLPHFLSQPYEYDSVLHNRHDICNPQGNSSDLESCGRDETRRLTDTNNLWLLMATAQLLFGVGSVPIQPFGISYIDDFAGPGNSPLYIAILFAVSVFGPAIGYLLGSVVLLIYVDVDKTGLGAEQELRPGDPRWVGAWWIGLLITAGCLILTSIPYFFFPRTIPTEHNASGSEDDVNDDDFKNPDVSLLDFLKMFPRMFVHLLLSPLFLMLVLAQCCFSSVIAGLSTFLNKFLERQYSASTAYSSLLVGAMNLPAVAVGMLVGGVIMKRAGLSLKTIPRFSAIMLTTSTLLCIPLFFMGCPTQKVSEVNHYQIGQYGSLSLCYSNCSCPASAFNPVCGGDGIEYISPCHAGCTNFTKTPNNTHRVQLYTSCRCISGGHTQAKPAPCPNNCSHFLLPVMLVISLASLIACLTHNPMYMMVLRSVPSEEKSFAIGIQFLLMRVLAWLPAPALFGMAIDTSCIWWKRVCGKKFSCGYYDNNILRNRRVGMEIGKTSLITRFMYDSFDNTYQATIGIDFLSKTMYLEDRTVRLQLWDTAGQERFRSLIPSYIRDSTVAVVVYDITNVNSFQQTSKWIEDVRTERGSDVIIMLVGNKTDLADKRQITIEEGEQRAKELSVMFIETSAKTGYNVKQVSSQEGWSSDICDGQTPPLPVHLELGCSSSSGIMGEMIFHPLLLRSVFQSIFLLLLFLCVHVLRYLLPQPAVDPQGLLQADAPSYAGDPAAQRAAHGQQPAPGLRHGLQTRVAEGVPAVEHPGDPVHPGVGQQADAALAVLTQNHGRAESDCRDQNESKILQLILMKEVDAAESAVFVGAGQKASQHNSWGSRAEETLFVRCLTEGSSVLSSCEPELQELMRQIDIMINHQKREWEAEIQAMELRVKSGEEELLISRNLIERKDLEIGLLRKQLEEVQPGRQELVTKYEQQLQKVREELDKLKRSYHKLQRKQLKETRGGGNSKEANQLSEKIEEHHQRSIEWEQQRIQYQKQLTELEVQNKSLTDELTHMKAQRVLSQKEPEHRECCSEVQHLCAKLEKAQGSLHSQELELERLRPLEKWLGQYQREQQVLSEEREDLHATLDSQNSFTRRPSLENQKLRNEAARLNQVLKAKDQVIRSLEDCLAAQGCAGVETLRQDLERTATRLHCAQAVEVHLKAEVECLKERLERVNRQRADQSKMEELRSIKAEYDSSVAAMKKLREELQRARQTHSGEVEGMRKEVSKLTTELHQRDITIATLNGSSSSIKQQLCGEVERVQQTAAELKMTQSQLETLQSENQHLKGLLQRLESQSPKRGDSSLASLRESYVSSLSSLEQENRQLRQVLAEMHTRLDVSSWAYQDKYERALLCHAMTDQPQPAQDSSKDNRHHEHREEKQGTKSKQQENNTRYEGEIQRLFKQLNTLSHSSGERPCSQAPDSRPQSSASSSSSNSTRFTRRNSVPSSNASAAEGQSSSSEDCLTLKAKEKLIPSPSPAESLSASPADGMVSRFLEEEGLRSTELLQRLDTHIQGMKENNVKTVSKYLSSSSGPECAQTSVQAGQKP</sequence>
<organism evidence="1 2">
    <name type="scientific">Scortum barcoo</name>
    <name type="common">barcoo grunter</name>
    <dbReference type="NCBI Taxonomy" id="214431"/>
    <lineage>
        <taxon>Eukaryota</taxon>
        <taxon>Metazoa</taxon>
        <taxon>Chordata</taxon>
        <taxon>Craniata</taxon>
        <taxon>Vertebrata</taxon>
        <taxon>Euteleostomi</taxon>
        <taxon>Actinopterygii</taxon>
        <taxon>Neopterygii</taxon>
        <taxon>Teleostei</taxon>
        <taxon>Neoteleostei</taxon>
        <taxon>Acanthomorphata</taxon>
        <taxon>Eupercaria</taxon>
        <taxon>Centrarchiformes</taxon>
        <taxon>Terapontoidei</taxon>
        <taxon>Terapontidae</taxon>
        <taxon>Scortum</taxon>
    </lineage>
</organism>
<proteinExistence type="predicted"/>
<protein>
    <submittedName>
        <fullName evidence="1">Uncharacterized protein</fullName>
    </submittedName>
</protein>